<comment type="caution">
    <text evidence="1">The sequence shown here is derived from an EMBL/GenBank/DDBJ whole genome shotgun (WGS) entry which is preliminary data.</text>
</comment>
<dbReference type="RefSeq" id="WP_370396774.1">
    <property type="nucleotide sequence ID" value="NZ_JALBUT010000004.1"/>
</dbReference>
<evidence type="ECO:0000313" key="2">
    <source>
        <dbReference type="Proteomes" id="UP001275932"/>
    </source>
</evidence>
<reference evidence="1 2" key="1">
    <citation type="submission" date="2022-03" db="EMBL/GenBank/DDBJ databases">
        <title>Novel taxa within the pig intestine.</title>
        <authorList>
            <person name="Wylensek D."/>
            <person name="Bishof K."/>
            <person name="Afrizal A."/>
            <person name="Clavel T."/>
        </authorList>
    </citation>
    <scope>NUCLEOTIDE SEQUENCE [LARGE SCALE GENOMIC DNA]</scope>
    <source>
        <strain evidence="1 2">CLA-KB-P66</strain>
    </source>
</reference>
<accession>A0ABU4WFJ1</accession>
<protein>
    <submittedName>
        <fullName evidence="1">Uncharacterized protein</fullName>
    </submittedName>
</protein>
<evidence type="ECO:0000313" key="1">
    <source>
        <dbReference type="EMBL" id="MDX8415327.1"/>
    </source>
</evidence>
<gene>
    <name evidence="1" type="ORF">MOX91_03925</name>
</gene>
<name>A0ABU4WFJ1_9BACT</name>
<dbReference type="EMBL" id="JALBUT010000004">
    <property type="protein sequence ID" value="MDX8415327.1"/>
    <property type="molecule type" value="Genomic_DNA"/>
</dbReference>
<organism evidence="1 2">
    <name type="scientific">Intestinicryptomonas porci</name>
    <dbReference type="NCBI Taxonomy" id="2926320"/>
    <lineage>
        <taxon>Bacteria</taxon>
        <taxon>Pseudomonadati</taxon>
        <taxon>Verrucomicrobiota</taxon>
        <taxon>Opitutia</taxon>
        <taxon>Opitutales</taxon>
        <taxon>Intestinicryptomonaceae</taxon>
        <taxon>Intestinicryptomonas</taxon>
    </lineage>
</organism>
<sequence length="509" mass="57608">MKIRHFKPKHQKNSLFLKVLIAVGALMTAALILAGGIMVTQAILPSETEFESVPPQQNTVEPEKQKRKVITKNVQKRNSSLVKRINIVQPQQINTPQIEISLPSGMGGDGTDGFSSIDMSGMANLGKVKIDLPEFDIFGVKGSSDRVLICFDVCDKTMTEEMGALPAFNVVKNEIATLVRGLPATCLFNVMAFDMNRGQKQGNLGNGIEGGNVNCIEVYRQNLVPANSSNKSAFESWIKQFNTSADPKDMGIRDANYDLRFPYVPFNEGFAYSSVEKKNHVWQRHGVVYWYMAYQAAIEQGAGVIYFLTTHWPRADEFWVKMTPAERKKYVEQTKKNAEKYEKSGGKIFTPDEKNKFFAIAREVARKMIEEENAARAKKGIPPMVVRDSWGYAAQKGIPEAKTAMSKKTWDDFPSEFKFKHHTNSSIMAHYEPIFKKVYDERGLKRPVFNMIIMLPKKGDPEWQKKYFKNASAWARQNNKGVVRILRGAKPISEYEDSGKKKESKTEKK</sequence>
<keyword evidence="2" id="KW-1185">Reference proteome</keyword>
<proteinExistence type="predicted"/>
<dbReference type="Proteomes" id="UP001275932">
    <property type="component" value="Unassembled WGS sequence"/>
</dbReference>